<dbReference type="Proteomes" id="UP000001514">
    <property type="component" value="Unassembled WGS sequence"/>
</dbReference>
<dbReference type="InterPro" id="IPR036514">
    <property type="entry name" value="SGNH_hydro_sf"/>
</dbReference>
<dbReference type="GO" id="GO:0016788">
    <property type="term" value="F:hydrolase activity, acting on ester bonds"/>
    <property type="evidence" value="ECO:0007669"/>
    <property type="project" value="InterPro"/>
</dbReference>
<dbReference type="InParanoid" id="D8T003"/>
<comment type="similarity">
    <text evidence="1">Belongs to the 'GDSL' lipolytic enzyme family.</text>
</comment>
<dbReference type="InterPro" id="IPR035669">
    <property type="entry name" value="SGNH_plant_lipase-like"/>
</dbReference>
<dbReference type="Gene3D" id="3.40.50.1110">
    <property type="entry name" value="SGNH hydrolase"/>
    <property type="match status" value="1"/>
</dbReference>
<evidence type="ECO:0000256" key="2">
    <source>
        <dbReference type="ARBA" id="ARBA00022801"/>
    </source>
</evidence>
<keyword evidence="5" id="KW-1185">Reference proteome</keyword>
<evidence type="ECO:0000313" key="5">
    <source>
        <dbReference type="Proteomes" id="UP000001514"/>
    </source>
</evidence>
<dbReference type="Pfam" id="PF00657">
    <property type="entry name" value="Lipase_GDSL"/>
    <property type="match status" value="1"/>
</dbReference>
<evidence type="ECO:0000256" key="3">
    <source>
        <dbReference type="SAM" id="SignalP"/>
    </source>
</evidence>
<dbReference type="HOGENOM" id="CLU_015101_0_0_1"/>
<accession>D8T003</accession>
<dbReference type="STRING" id="88036.D8T003"/>
<evidence type="ECO:0000256" key="1">
    <source>
        <dbReference type="ARBA" id="ARBA00008668"/>
    </source>
</evidence>
<dbReference type="CDD" id="cd01837">
    <property type="entry name" value="SGNH_plant_lipase_like"/>
    <property type="match status" value="1"/>
</dbReference>
<organism evidence="5">
    <name type="scientific">Selaginella moellendorffii</name>
    <name type="common">Spikemoss</name>
    <dbReference type="NCBI Taxonomy" id="88036"/>
    <lineage>
        <taxon>Eukaryota</taxon>
        <taxon>Viridiplantae</taxon>
        <taxon>Streptophyta</taxon>
        <taxon>Embryophyta</taxon>
        <taxon>Tracheophyta</taxon>
        <taxon>Lycopodiopsida</taxon>
        <taxon>Selaginellales</taxon>
        <taxon>Selaginellaceae</taxon>
        <taxon>Selaginella</taxon>
    </lineage>
</organism>
<evidence type="ECO:0000313" key="4">
    <source>
        <dbReference type="EMBL" id="EFJ09996.1"/>
    </source>
</evidence>
<feature type="signal peptide" evidence="3">
    <location>
        <begin position="1"/>
        <end position="21"/>
    </location>
</feature>
<keyword evidence="3" id="KW-0732">Signal</keyword>
<protein>
    <submittedName>
        <fullName evidence="4">Uncharacterized protein</fullName>
    </submittedName>
</protein>
<gene>
    <name evidence="4" type="ORF">SELMODRAFT_129056</name>
</gene>
<feature type="chain" id="PRO_5003123194" evidence="3">
    <location>
        <begin position="22"/>
        <end position="375"/>
    </location>
</feature>
<dbReference type="PANTHER" id="PTHR45648">
    <property type="entry name" value="GDSL LIPASE/ACYLHYDROLASE FAMILY PROTEIN (AFU_ORTHOLOGUE AFUA_4G14700)"/>
    <property type="match status" value="1"/>
</dbReference>
<dbReference type="PANTHER" id="PTHR45648:SF166">
    <property type="entry name" value="OS02G0617400 PROTEIN"/>
    <property type="match status" value="1"/>
</dbReference>
<dbReference type="eggNOG" id="ENOG502QQP0">
    <property type="taxonomic scope" value="Eukaryota"/>
</dbReference>
<dbReference type="InterPro" id="IPR001087">
    <property type="entry name" value="GDSL"/>
</dbReference>
<sequence length="375" mass="41027">MQKLLALSLVILLAAAETSHAKYRNGGRGGRGGRGAKAIFIFGDSLVDSGNNNYLNSLAKANFAPNGEDWPNHLGTGRFCNGRLVADYISEYMGTEPVLPILDPKNTGRNLLRGANFASAGSGILDDTGAMFVQRLRVSEQYNLFRRYKGQLATFVGGRAADRIVAAGLYSFTIGGNDYINNYLQALSARARQYTPPQYNTLLVSTFKQQLKASSTRDLYNMGARKISVGNMGPIGCIPSQITQRGVNGQCVQNLNEYARDYNSKLKPMLDELNRELRGALFVYVNAYDILSDLVSNPGKNGFTVSNSACCGQGNYNGLFICTAFSTICNDRTKYVFWDPYHPTEKANILIAQQTLFGGTNVISPMNLRQLLALP</sequence>
<proteinExistence type="inferred from homology"/>
<dbReference type="AlphaFoldDB" id="D8T003"/>
<dbReference type="EMBL" id="GL377657">
    <property type="protein sequence ID" value="EFJ09996.1"/>
    <property type="molecule type" value="Genomic_DNA"/>
</dbReference>
<dbReference type="FunCoup" id="D8T003">
    <property type="interactions" value="72"/>
</dbReference>
<dbReference type="InterPro" id="IPR051058">
    <property type="entry name" value="GDSL_Est/Lipase"/>
</dbReference>
<keyword evidence="2" id="KW-0378">Hydrolase</keyword>
<name>D8T003_SELML</name>
<dbReference type="KEGG" id="smo:SELMODRAFT_129056"/>
<dbReference type="Gramene" id="EFJ09996">
    <property type="protein sequence ID" value="EFJ09996"/>
    <property type="gene ID" value="SELMODRAFT_129056"/>
</dbReference>
<dbReference type="SUPFAM" id="SSF52266">
    <property type="entry name" value="SGNH hydrolase"/>
    <property type="match status" value="1"/>
</dbReference>
<dbReference type="OMA" id="SEYWRIP"/>
<reference evidence="4 5" key="1">
    <citation type="journal article" date="2011" name="Science">
        <title>The Selaginella genome identifies genetic changes associated with the evolution of vascular plants.</title>
        <authorList>
            <person name="Banks J.A."/>
            <person name="Nishiyama T."/>
            <person name="Hasebe M."/>
            <person name="Bowman J.L."/>
            <person name="Gribskov M."/>
            <person name="dePamphilis C."/>
            <person name="Albert V.A."/>
            <person name="Aono N."/>
            <person name="Aoyama T."/>
            <person name="Ambrose B.A."/>
            <person name="Ashton N.W."/>
            <person name="Axtell M.J."/>
            <person name="Barker E."/>
            <person name="Barker M.S."/>
            <person name="Bennetzen J.L."/>
            <person name="Bonawitz N.D."/>
            <person name="Chapple C."/>
            <person name="Cheng C."/>
            <person name="Correa L.G."/>
            <person name="Dacre M."/>
            <person name="DeBarry J."/>
            <person name="Dreyer I."/>
            <person name="Elias M."/>
            <person name="Engstrom E.M."/>
            <person name="Estelle M."/>
            <person name="Feng L."/>
            <person name="Finet C."/>
            <person name="Floyd S.K."/>
            <person name="Frommer W.B."/>
            <person name="Fujita T."/>
            <person name="Gramzow L."/>
            <person name="Gutensohn M."/>
            <person name="Harholt J."/>
            <person name="Hattori M."/>
            <person name="Heyl A."/>
            <person name="Hirai T."/>
            <person name="Hiwatashi Y."/>
            <person name="Ishikawa M."/>
            <person name="Iwata M."/>
            <person name="Karol K.G."/>
            <person name="Koehler B."/>
            <person name="Kolukisaoglu U."/>
            <person name="Kubo M."/>
            <person name="Kurata T."/>
            <person name="Lalonde S."/>
            <person name="Li K."/>
            <person name="Li Y."/>
            <person name="Litt A."/>
            <person name="Lyons E."/>
            <person name="Manning G."/>
            <person name="Maruyama T."/>
            <person name="Michael T.P."/>
            <person name="Mikami K."/>
            <person name="Miyazaki S."/>
            <person name="Morinaga S."/>
            <person name="Murata T."/>
            <person name="Mueller-Roeber B."/>
            <person name="Nelson D.R."/>
            <person name="Obara M."/>
            <person name="Oguri Y."/>
            <person name="Olmstead R.G."/>
            <person name="Onodera N."/>
            <person name="Petersen B.L."/>
            <person name="Pils B."/>
            <person name="Prigge M."/>
            <person name="Rensing S.A."/>
            <person name="Riano-Pachon D.M."/>
            <person name="Roberts A.W."/>
            <person name="Sato Y."/>
            <person name="Scheller H.V."/>
            <person name="Schulz B."/>
            <person name="Schulz C."/>
            <person name="Shakirov E.V."/>
            <person name="Shibagaki N."/>
            <person name="Shinohara N."/>
            <person name="Shippen D.E."/>
            <person name="Soerensen I."/>
            <person name="Sotooka R."/>
            <person name="Sugimoto N."/>
            <person name="Sugita M."/>
            <person name="Sumikawa N."/>
            <person name="Tanurdzic M."/>
            <person name="Theissen G."/>
            <person name="Ulvskov P."/>
            <person name="Wakazuki S."/>
            <person name="Weng J.K."/>
            <person name="Willats W.W."/>
            <person name="Wipf D."/>
            <person name="Wolf P.G."/>
            <person name="Yang L."/>
            <person name="Zimmer A.D."/>
            <person name="Zhu Q."/>
            <person name="Mitros T."/>
            <person name="Hellsten U."/>
            <person name="Loque D."/>
            <person name="Otillar R."/>
            <person name="Salamov A."/>
            <person name="Schmutz J."/>
            <person name="Shapiro H."/>
            <person name="Lindquist E."/>
            <person name="Lucas S."/>
            <person name="Rokhsar D."/>
            <person name="Grigoriev I.V."/>
        </authorList>
    </citation>
    <scope>NUCLEOTIDE SEQUENCE [LARGE SCALE GENOMIC DNA]</scope>
</reference>